<name>A0A0X3BMS4_9EURY</name>
<gene>
    <name evidence="5" type="ORF">MMAB1_1711</name>
</gene>
<dbReference type="SUPFAM" id="SSF56235">
    <property type="entry name" value="N-terminal nucleophile aminohydrolases (Ntn hydrolases)"/>
    <property type="match status" value="1"/>
</dbReference>
<keyword evidence="2" id="KW-0315">Glutamine amidotransferase</keyword>
<feature type="active site" description="For GATase activity" evidence="3">
    <location>
        <position position="4"/>
    </location>
</feature>
<sequence>MAMCGIIGVMDRTRGTMDGSGIRLALSMMNERGSGEGAGYAAYGIYPDYRDCYALHVFFDDACESKKTVDATLAQWGTVEHNEAIPTYDQPNLRAVHTPWRYFFKPDPSLAPGSASPEDDIVSALAMRVNAARRGALIVSSGKNLGVFKAAGWPEDVANFYRIEDYEGYLWLAHNRYPTNTPGWWGGAHPFNLLDWSVVHNGEITSYGTNRRYIESFGYTCTMFTDTEVVAYLIDLLVRRHGLDIDLAVRALAPPFWEEIDQMPEAEQEWNSALRLAYAPAMMNGPFAIVAADARTMVGFTDRSKLRPMVVGECGDRLYISSEEAAIRAMEPGVESIMMPAAGEPVIGRVAR</sequence>
<organism evidence="5 6">
    <name type="scientific">Methanoculleus bourgensis</name>
    <dbReference type="NCBI Taxonomy" id="83986"/>
    <lineage>
        <taxon>Archaea</taxon>
        <taxon>Methanobacteriati</taxon>
        <taxon>Methanobacteriota</taxon>
        <taxon>Stenosarchaea group</taxon>
        <taxon>Methanomicrobia</taxon>
        <taxon>Methanomicrobiales</taxon>
        <taxon>Methanomicrobiaceae</taxon>
        <taxon>Methanoculleus</taxon>
    </lineage>
</organism>
<evidence type="ECO:0000313" key="5">
    <source>
        <dbReference type="EMBL" id="CVK32924.1"/>
    </source>
</evidence>
<feature type="domain" description="Glutamine amidotransferase type-2" evidence="4">
    <location>
        <begin position="4"/>
        <end position="352"/>
    </location>
</feature>
<dbReference type="InterPro" id="IPR012375">
    <property type="entry name" value="Glu_synth_lsu_1"/>
</dbReference>
<dbReference type="CDD" id="cd01907">
    <property type="entry name" value="GlxB"/>
    <property type="match status" value="1"/>
</dbReference>
<dbReference type="EMBL" id="LT158599">
    <property type="protein sequence ID" value="CVK32924.1"/>
    <property type="molecule type" value="Genomic_DNA"/>
</dbReference>
<dbReference type="PANTHER" id="PTHR11907">
    <property type="entry name" value="AMIDOPHOSPHORIBOSYLTRANSFERASE"/>
    <property type="match status" value="1"/>
</dbReference>
<proteinExistence type="predicted"/>
<reference evidence="5 6" key="1">
    <citation type="submission" date="2016-01" db="EMBL/GenBank/DDBJ databases">
        <authorList>
            <person name="Manzoor S."/>
        </authorList>
    </citation>
    <scope>NUCLEOTIDE SEQUENCE [LARGE SCALE GENOMIC DNA]</scope>
    <source>
        <strain evidence="5">Methanoculleus sp MAB1</strain>
    </source>
</reference>
<dbReference type="PROSITE" id="PS51278">
    <property type="entry name" value="GATASE_TYPE_2"/>
    <property type="match status" value="1"/>
</dbReference>
<accession>A0A0X3BMS4</accession>
<evidence type="ECO:0000256" key="2">
    <source>
        <dbReference type="ARBA" id="ARBA00022962"/>
    </source>
</evidence>
<evidence type="ECO:0000256" key="1">
    <source>
        <dbReference type="ARBA" id="ARBA00022679"/>
    </source>
</evidence>
<dbReference type="PIRSF" id="PIRSF018774">
    <property type="entry name" value="GOGAT_lg_dom1"/>
    <property type="match status" value="1"/>
</dbReference>
<dbReference type="GO" id="GO:0016740">
    <property type="term" value="F:transferase activity"/>
    <property type="evidence" value="ECO:0007669"/>
    <property type="project" value="UniProtKB-KW"/>
</dbReference>
<evidence type="ECO:0000259" key="4">
    <source>
        <dbReference type="PROSITE" id="PS51278"/>
    </source>
</evidence>
<dbReference type="AlphaFoldDB" id="A0A0X3BMS4"/>
<dbReference type="InterPro" id="IPR029055">
    <property type="entry name" value="Ntn_hydrolases_N"/>
</dbReference>
<protein>
    <recommendedName>
        <fullName evidence="4">Glutamine amidotransferase type-2 domain-containing protein</fullName>
    </recommendedName>
</protein>
<dbReference type="Gene3D" id="3.60.20.10">
    <property type="entry name" value="Glutamine Phosphoribosylpyrophosphate, subunit 1, domain 1"/>
    <property type="match status" value="1"/>
</dbReference>
<keyword evidence="1" id="KW-0808">Transferase</keyword>
<dbReference type="KEGG" id="mema:MMAB1_1711"/>
<evidence type="ECO:0000256" key="3">
    <source>
        <dbReference type="PIRSR" id="PIRSR018774-1"/>
    </source>
</evidence>
<dbReference type="InterPro" id="IPR017932">
    <property type="entry name" value="GATase_2_dom"/>
</dbReference>
<evidence type="ECO:0000313" key="6">
    <source>
        <dbReference type="Proteomes" id="UP000069850"/>
    </source>
</evidence>
<dbReference type="Pfam" id="PF00310">
    <property type="entry name" value="GATase_2"/>
    <property type="match status" value="1"/>
</dbReference>
<dbReference type="Proteomes" id="UP000069850">
    <property type="component" value="Chromosome 1"/>
</dbReference>